<evidence type="ECO:0000256" key="4">
    <source>
        <dbReference type="ARBA" id="ARBA00022795"/>
    </source>
</evidence>
<keyword evidence="3" id="KW-0678">Repressor</keyword>
<evidence type="ECO:0000256" key="5">
    <source>
        <dbReference type="ARBA" id="ARBA00023015"/>
    </source>
</evidence>
<dbReference type="AlphaFoldDB" id="A0A1M6CCA3"/>
<evidence type="ECO:0000313" key="9">
    <source>
        <dbReference type="Proteomes" id="UP000184080"/>
    </source>
</evidence>
<dbReference type="NCBIfam" id="TIGR03824">
    <property type="entry name" value="FlgM_jcvi"/>
    <property type="match status" value="1"/>
</dbReference>
<evidence type="ECO:0000256" key="1">
    <source>
        <dbReference type="ARBA" id="ARBA00005322"/>
    </source>
</evidence>
<evidence type="ECO:0000313" key="8">
    <source>
        <dbReference type="EMBL" id="SHI58675.1"/>
    </source>
</evidence>
<dbReference type="STRING" id="1121298.SAMN05444401_1077"/>
<dbReference type="InterPro" id="IPR031316">
    <property type="entry name" value="FlgM_C"/>
</dbReference>
<organism evidence="8 9">
    <name type="scientific">Clostridium amylolyticum</name>
    <dbReference type="NCBI Taxonomy" id="1121298"/>
    <lineage>
        <taxon>Bacteria</taxon>
        <taxon>Bacillati</taxon>
        <taxon>Bacillota</taxon>
        <taxon>Clostridia</taxon>
        <taxon>Eubacteriales</taxon>
        <taxon>Clostridiaceae</taxon>
        <taxon>Clostridium</taxon>
    </lineage>
</organism>
<keyword evidence="6" id="KW-0804">Transcription</keyword>
<keyword evidence="4" id="KW-1005">Bacterial flagellum biogenesis</keyword>
<protein>
    <recommendedName>
        <fullName evidence="2">Negative regulator of flagellin synthesis</fullName>
    </recommendedName>
</protein>
<keyword evidence="5" id="KW-0805">Transcription regulation</keyword>
<dbReference type="EMBL" id="FQZO01000001">
    <property type="protein sequence ID" value="SHI58675.1"/>
    <property type="molecule type" value="Genomic_DNA"/>
</dbReference>
<proteinExistence type="inferred from homology"/>
<dbReference type="Pfam" id="PF04316">
    <property type="entry name" value="FlgM"/>
    <property type="match status" value="1"/>
</dbReference>
<evidence type="ECO:0000256" key="3">
    <source>
        <dbReference type="ARBA" id="ARBA00022491"/>
    </source>
</evidence>
<keyword evidence="9" id="KW-1185">Reference proteome</keyword>
<dbReference type="InterPro" id="IPR007412">
    <property type="entry name" value="FlgM"/>
</dbReference>
<name>A0A1M6CCA3_9CLOT</name>
<evidence type="ECO:0000256" key="6">
    <source>
        <dbReference type="ARBA" id="ARBA00023163"/>
    </source>
</evidence>
<dbReference type="OrthoDB" id="2112800at2"/>
<feature type="domain" description="Anti-sigma-28 factor FlgM C-terminal" evidence="7">
    <location>
        <begin position="32"/>
        <end position="84"/>
    </location>
</feature>
<dbReference type="RefSeq" id="WP_073004346.1">
    <property type="nucleotide sequence ID" value="NZ_FQZO01000001.1"/>
</dbReference>
<dbReference type="Proteomes" id="UP000184080">
    <property type="component" value="Unassembled WGS sequence"/>
</dbReference>
<dbReference type="InterPro" id="IPR035890">
    <property type="entry name" value="Anti-sigma-28_factor_FlgM_sf"/>
</dbReference>
<dbReference type="GO" id="GO:0044781">
    <property type="term" value="P:bacterial-type flagellum organization"/>
    <property type="evidence" value="ECO:0007669"/>
    <property type="project" value="UniProtKB-KW"/>
</dbReference>
<evidence type="ECO:0000256" key="2">
    <source>
        <dbReference type="ARBA" id="ARBA00017823"/>
    </source>
</evidence>
<comment type="similarity">
    <text evidence="1">Belongs to the FlgM family.</text>
</comment>
<gene>
    <name evidence="8" type="ORF">SAMN05444401_1077</name>
</gene>
<dbReference type="GO" id="GO:0045892">
    <property type="term" value="P:negative regulation of DNA-templated transcription"/>
    <property type="evidence" value="ECO:0007669"/>
    <property type="project" value="InterPro"/>
</dbReference>
<sequence>MNIKGIGPNNVVNFYVKHQTKVESKNTEYKKDSIEISKLGRSLSNLDIETPSLDNKEKVERLKKEIANGTYNVDAKLTAQKLLDIMKGREA</sequence>
<reference evidence="8 9" key="1">
    <citation type="submission" date="2016-11" db="EMBL/GenBank/DDBJ databases">
        <authorList>
            <person name="Jaros S."/>
            <person name="Januszkiewicz K."/>
            <person name="Wedrychowicz H."/>
        </authorList>
    </citation>
    <scope>NUCLEOTIDE SEQUENCE [LARGE SCALE GENOMIC DNA]</scope>
    <source>
        <strain evidence="8 9">DSM 21864</strain>
    </source>
</reference>
<accession>A0A1M6CCA3</accession>
<dbReference type="SUPFAM" id="SSF101498">
    <property type="entry name" value="Anti-sigma factor FlgM"/>
    <property type="match status" value="1"/>
</dbReference>
<evidence type="ECO:0000259" key="7">
    <source>
        <dbReference type="Pfam" id="PF04316"/>
    </source>
</evidence>